<gene>
    <name evidence="6" type="ORF">H8S57_09775</name>
</gene>
<dbReference type="PROSITE" id="PS00101">
    <property type="entry name" value="HEXAPEP_TRANSFERASES"/>
    <property type="match status" value="1"/>
</dbReference>
<evidence type="ECO:0000259" key="4">
    <source>
        <dbReference type="Pfam" id="PF00483"/>
    </source>
</evidence>
<evidence type="ECO:0000256" key="3">
    <source>
        <dbReference type="ARBA" id="ARBA00022737"/>
    </source>
</evidence>
<keyword evidence="7" id="KW-1185">Reference proteome</keyword>
<comment type="similarity">
    <text evidence="1">Belongs to the transferase hexapeptide repeat family.</text>
</comment>
<dbReference type="GO" id="GO:0016740">
    <property type="term" value="F:transferase activity"/>
    <property type="evidence" value="ECO:0007669"/>
    <property type="project" value="UniProtKB-KW"/>
</dbReference>
<dbReference type="InterPro" id="IPR005835">
    <property type="entry name" value="NTP_transferase_dom"/>
</dbReference>
<dbReference type="Pfam" id="PF25087">
    <property type="entry name" value="GMPPB_C"/>
    <property type="match status" value="1"/>
</dbReference>
<dbReference type="SUPFAM" id="SSF51161">
    <property type="entry name" value="Trimeric LpxA-like enzymes"/>
    <property type="match status" value="1"/>
</dbReference>
<keyword evidence="2 6" id="KW-0808">Transferase</keyword>
<dbReference type="AlphaFoldDB" id="A0A8J6M5Q5"/>
<dbReference type="EMBL" id="JACOPP010000012">
    <property type="protein sequence ID" value="MBC5734012.1"/>
    <property type="molecule type" value="Genomic_DNA"/>
</dbReference>
<dbReference type="CDD" id="cd04181">
    <property type="entry name" value="NTP_transferase"/>
    <property type="match status" value="1"/>
</dbReference>
<evidence type="ECO:0000313" key="6">
    <source>
        <dbReference type="EMBL" id="MBC5734012.1"/>
    </source>
</evidence>
<evidence type="ECO:0000256" key="1">
    <source>
        <dbReference type="ARBA" id="ARBA00007274"/>
    </source>
</evidence>
<dbReference type="Gene3D" id="2.160.10.10">
    <property type="entry name" value="Hexapeptide repeat proteins"/>
    <property type="match status" value="1"/>
</dbReference>
<dbReference type="Gene3D" id="3.90.550.10">
    <property type="entry name" value="Spore Coat Polysaccharide Biosynthesis Protein SpsA, Chain A"/>
    <property type="match status" value="1"/>
</dbReference>
<dbReference type="InterPro" id="IPR011004">
    <property type="entry name" value="Trimer_LpxA-like_sf"/>
</dbReference>
<feature type="domain" description="Nucleotidyl transferase" evidence="4">
    <location>
        <begin position="2"/>
        <end position="232"/>
    </location>
</feature>
<dbReference type="InterPro" id="IPR050486">
    <property type="entry name" value="Mannose-1P_guanyltransferase"/>
</dbReference>
<dbReference type="Proteomes" id="UP000661435">
    <property type="component" value="Unassembled WGS sequence"/>
</dbReference>
<protein>
    <submittedName>
        <fullName evidence="6">NTP transferase domain-containing protein</fullName>
    </submittedName>
</protein>
<sequence>MKAVILAGGEGTRLRPLSLGLPKPMTPLFDKPVMEHIISLLRRSGITEIAVTLHYMPRAVTDHFGDGAVQGVHLRYFTETEPLGTAGGVKNCMPFLGDEDFLVISGDAVCDLDLKQAMDFHATRRPAATLVLHRHPTPLEYGLVLTDPEGRVERFVEKPAWGQVVTNQVNTGIYLLTRRAMDLVPEGKPFDFARDLFPALMERGEALYGCVSEGYWCDMGDCRAYLDCVADALSGKVKLDLGAARVAPGIWSASPLPADVELVPPCYLGANVTVGPGSLIGPHVALGAGSTVGKRALIQRSVFHGASAGDRTTLYGAILCKDARVHTGAVLNEGAVLGEGAAAGRDAILLEGARVWPRRVVGDGVRLGACLTSGSLSGPPSFSDGGILRGSIGEELTAEVLLLLGGALGAEGTVGVGHCGGEGARMLAQAACCGVCAAGAKVLEHDAAGPSAAAWLAENWSLPVSLFVEQVEDMAYLRLFDRQGLPLGRAKERKLEGALLRGEQSRVPACRVGRREIVSGVGAAYSADAARRARLSRAPLRHTEVSVLGRTAADRYLAEALSALGCCVGRQARPGVPAFRTQRGGLRLLAWDEEGEPLSPEVLLTIVALIEYEAGEGNVAVPPDAPAAIDAVAEAFHGSALRLNRDGERARARYAQLPWLRDALFAACRICAHMGVTGERLHALAGRVPHFSLCRREVALRGDRGAVMQALAEGLPGLEDTGAGLRLRQGESWVYLAPLTRRAALRVVGEAVSAELARELCDFYAGTVRALDPDPSGQK</sequence>
<dbReference type="InterPro" id="IPR056729">
    <property type="entry name" value="GMPPB_C"/>
</dbReference>
<dbReference type="InterPro" id="IPR018357">
    <property type="entry name" value="Hexapep_transf_CS"/>
</dbReference>
<keyword evidence="3" id="KW-0677">Repeat</keyword>
<organism evidence="6 7">
    <name type="scientific">Lawsonibacter hominis</name>
    <dbReference type="NCBI Taxonomy" id="2763053"/>
    <lineage>
        <taxon>Bacteria</taxon>
        <taxon>Bacillati</taxon>
        <taxon>Bacillota</taxon>
        <taxon>Clostridia</taxon>
        <taxon>Eubacteriales</taxon>
        <taxon>Oscillospiraceae</taxon>
        <taxon>Lawsonibacter</taxon>
    </lineage>
</organism>
<evidence type="ECO:0000259" key="5">
    <source>
        <dbReference type="Pfam" id="PF25087"/>
    </source>
</evidence>
<proteinExistence type="inferred from homology"/>
<dbReference type="PANTHER" id="PTHR22572">
    <property type="entry name" value="SUGAR-1-PHOSPHATE GUANYL TRANSFERASE"/>
    <property type="match status" value="1"/>
</dbReference>
<evidence type="ECO:0000313" key="7">
    <source>
        <dbReference type="Proteomes" id="UP000661435"/>
    </source>
</evidence>
<evidence type="ECO:0000256" key="2">
    <source>
        <dbReference type="ARBA" id="ARBA00022679"/>
    </source>
</evidence>
<feature type="domain" description="Mannose-1-phosphate guanyltransferase C-terminal" evidence="5">
    <location>
        <begin position="263"/>
        <end position="362"/>
    </location>
</feature>
<dbReference type="SUPFAM" id="SSF53448">
    <property type="entry name" value="Nucleotide-diphospho-sugar transferases"/>
    <property type="match status" value="1"/>
</dbReference>
<reference evidence="6" key="1">
    <citation type="submission" date="2020-08" db="EMBL/GenBank/DDBJ databases">
        <title>Genome public.</title>
        <authorList>
            <person name="Liu C."/>
            <person name="Sun Q."/>
        </authorList>
    </citation>
    <scope>NUCLEOTIDE SEQUENCE</scope>
    <source>
        <strain evidence="6">NSJ-51</strain>
    </source>
</reference>
<accession>A0A8J6M5Q5</accession>
<dbReference type="Pfam" id="PF00483">
    <property type="entry name" value="NTP_transferase"/>
    <property type="match status" value="1"/>
</dbReference>
<dbReference type="InterPro" id="IPR029044">
    <property type="entry name" value="Nucleotide-diphossugar_trans"/>
</dbReference>
<comment type="caution">
    <text evidence="6">The sequence shown here is derived from an EMBL/GenBank/DDBJ whole genome shotgun (WGS) entry which is preliminary data.</text>
</comment>
<name>A0A8J6M5Q5_9FIRM</name>